<dbReference type="EMBL" id="CP000568">
    <property type="protein sequence ID" value="AEO12450.1"/>
    <property type="molecule type" value="Genomic_DNA"/>
</dbReference>
<gene>
    <name evidence="2" type="ordered locus">Cthe_3399</name>
</gene>
<feature type="compositionally biased region" description="Basic and acidic residues" evidence="1">
    <location>
        <begin position="9"/>
        <end position="21"/>
    </location>
</feature>
<dbReference type="STRING" id="203119.Cthe_3399"/>
<sequence>MKYKVMFTHSDKGQKRGHKLREGKEIYQHPEGYFVVLEFEGESGKFREAFWPEDIVKDKLFL</sequence>
<dbReference type="Proteomes" id="UP000002145">
    <property type="component" value="Chromosome"/>
</dbReference>
<protein>
    <submittedName>
        <fullName evidence="2">Uncharacterized protein</fullName>
    </submittedName>
</protein>
<reference evidence="2 3" key="2">
    <citation type="journal article" date="2013" name="Biotechnol. Biofuels">
        <title>Global transcriptome analysis of Clostridium thermocellum ATCC 27405 during growth on dilute acid pretreated Populus and switchgrass.</title>
        <authorList>
            <person name="Wilson C.M."/>
            <person name="Rodriguez M.Jr."/>
            <person name="Johnson C.M."/>
            <person name="Martin S.L."/>
            <person name="Chu T.M."/>
            <person name="Wolfinger R.D."/>
            <person name="Hauser L.J."/>
            <person name="Land M.L."/>
            <person name="Klingeman D.M."/>
            <person name="Syed M.H."/>
            <person name="Ragauskas A.J."/>
            <person name="Tschaplinski T.J."/>
            <person name="Mielenz J.R."/>
            <person name="Brown S.D."/>
        </authorList>
    </citation>
    <scope>NUCLEOTIDE SEQUENCE [LARGE SCALE GENOMIC DNA]</scope>
    <source>
        <strain evidence="3">ATCC 27405 / DSM 1237 / JCM 9322 / NBRC 103400 / NCIMB 10682 / NRRL B-4536 / VPI 7372</strain>
    </source>
</reference>
<dbReference type="GeneID" id="35804100"/>
<accession>G2JCC8</accession>
<name>G2JCC8_ACET2</name>
<evidence type="ECO:0000256" key="1">
    <source>
        <dbReference type="SAM" id="MobiDB-lite"/>
    </source>
</evidence>
<organism evidence="2 3">
    <name type="scientific">Acetivibrio thermocellus (strain ATCC 27405 / DSM 1237 / JCM 9322 / NBRC 103400 / NCIMB 10682 / NRRL B-4536 / VPI 7372)</name>
    <name type="common">Clostridium thermocellum</name>
    <dbReference type="NCBI Taxonomy" id="203119"/>
    <lineage>
        <taxon>Bacteria</taxon>
        <taxon>Bacillati</taxon>
        <taxon>Bacillota</taxon>
        <taxon>Clostridia</taxon>
        <taxon>Eubacteriales</taxon>
        <taxon>Oscillospiraceae</taxon>
        <taxon>Acetivibrio</taxon>
    </lineage>
</organism>
<evidence type="ECO:0000313" key="3">
    <source>
        <dbReference type="Proteomes" id="UP000002145"/>
    </source>
</evidence>
<reference evidence="3" key="1">
    <citation type="submission" date="2007-02" db="EMBL/GenBank/DDBJ databases">
        <title>Complete sequence of Clostridium thermocellum ATCC 27405.</title>
        <authorList>
            <consortium name="US DOE Joint Genome Institute"/>
            <person name="Copeland A."/>
            <person name="Lucas S."/>
            <person name="Lapidus A."/>
            <person name="Barry K."/>
            <person name="Detter J.C."/>
            <person name="Glavina del Rio T."/>
            <person name="Hammon N."/>
            <person name="Israni S."/>
            <person name="Dalin E."/>
            <person name="Tice H."/>
            <person name="Pitluck S."/>
            <person name="Chertkov O."/>
            <person name="Brettin T."/>
            <person name="Bruce D."/>
            <person name="Han C."/>
            <person name="Tapia R."/>
            <person name="Gilna P."/>
            <person name="Schmutz J."/>
            <person name="Larimer F."/>
            <person name="Land M."/>
            <person name="Hauser L."/>
            <person name="Kyrpides N."/>
            <person name="Mikhailova N."/>
            <person name="Wu J.H.D."/>
            <person name="Newcomb M."/>
            <person name="Richardson P."/>
        </authorList>
    </citation>
    <scope>NUCLEOTIDE SEQUENCE [LARGE SCALE GENOMIC DNA]</scope>
    <source>
        <strain evidence="3">ATCC 27405 / DSM 1237 / JCM 9322 / NBRC 103400 / NCIMB 10682 / NRRL B-4536 / VPI 7372</strain>
    </source>
</reference>
<proteinExistence type="predicted"/>
<evidence type="ECO:0000313" key="2">
    <source>
        <dbReference type="EMBL" id="AEO12450.1"/>
    </source>
</evidence>
<keyword evidence="3" id="KW-1185">Reference proteome</keyword>
<dbReference type="RefSeq" id="WP_020458096.1">
    <property type="nucleotide sequence ID" value="NC_009012.1"/>
</dbReference>
<dbReference type="AlphaFoldDB" id="G2JCC8"/>
<dbReference type="HOGENOM" id="CLU_2896304_0_0_9"/>
<feature type="region of interest" description="Disordered" evidence="1">
    <location>
        <begin position="1"/>
        <end position="21"/>
    </location>
</feature>
<dbReference type="KEGG" id="cth:Cthe_3399"/>